<sequence length="234" mass="26080">MISSIFSIGVHNAVSGKKDNSSDDQIKALRSQESSIQKQIDSIKNGDMDVKTKQELMEPLQEQIQSIEAQIQQIQMSQISNEDNSKSKIKDQSSLNVSDVDGEDKLKLSKDTLILNVSNTYNQLKTINSIKKKLIGNSNVLKSDADFDENMENYSMAKRERAEAALNMGKANGIQSKIGKLYDNIEGSIKDVNGLNEKLKYIENGKNANDEVGGRKISLENDFTKKVNDIDEFV</sequence>
<comment type="caution">
    <text evidence="2">The sequence shown here is derived from an EMBL/GenBank/DDBJ whole genome shotgun (WGS) entry which is preliminary data.</text>
</comment>
<organism evidence="2 3">
    <name type="scientific">Clostridium aromativorans</name>
    <dbReference type="NCBI Taxonomy" id="2836848"/>
    <lineage>
        <taxon>Bacteria</taxon>
        <taxon>Bacillati</taxon>
        <taxon>Bacillota</taxon>
        <taxon>Clostridia</taxon>
        <taxon>Eubacteriales</taxon>
        <taxon>Clostridiaceae</taxon>
        <taxon>Clostridium</taxon>
    </lineage>
</organism>
<protein>
    <submittedName>
        <fullName evidence="2">FlxA-like family protein</fullName>
    </submittedName>
</protein>
<feature type="region of interest" description="Disordered" evidence="1">
    <location>
        <begin position="76"/>
        <end position="96"/>
    </location>
</feature>
<dbReference type="EMBL" id="JAJJPB010000018">
    <property type="protein sequence ID" value="MCC9295761.1"/>
    <property type="molecule type" value="Genomic_DNA"/>
</dbReference>
<dbReference type="RefSeq" id="WP_179977490.1">
    <property type="nucleotide sequence ID" value="NZ_JAJJPB010000018.1"/>
</dbReference>
<evidence type="ECO:0000313" key="3">
    <source>
        <dbReference type="Proteomes" id="UP001165422"/>
    </source>
</evidence>
<proteinExistence type="predicted"/>
<keyword evidence="3" id="KW-1185">Reference proteome</keyword>
<dbReference type="InterPro" id="IPR025577">
    <property type="entry name" value="FlxA"/>
</dbReference>
<gene>
    <name evidence="2" type="ORF">LN736_12910</name>
</gene>
<dbReference type="Proteomes" id="UP001165422">
    <property type="component" value="Unassembled WGS sequence"/>
</dbReference>
<name>A0ABS8N7H5_9CLOT</name>
<dbReference type="Pfam" id="PF14282">
    <property type="entry name" value="FlxA"/>
    <property type="match status" value="1"/>
</dbReference>
<evidence type="ECO:0000256" key="1">
    <source>
        <dbReference type="SAM" id="MobiDB-lite"/>
    </source>
</evidence>
<accession>A0ABS8N7H5</accession>
<reference evidence="2" key="1">
    <citation type="submission" date="2021-11" db="EMBL/GenBank/DDBJ databases">
        <authorList>
            <person name="Qingchun L."/>
            <person name="Dong Z."/>
            <person name="Zongwei Q."/>
            <person name="Jia Z."/>
            <person name="Duotao L."/>
        </authorList>
    </citation>
    <scope>NUCLEOTIDE SEQUENCE</scope>
    <source>
        <strain evidence="2">WLY-B-L2</strain>
    </source>
</reference>
<evidence type="ECO:0000313" key="2">
    <source>
        <dbReference type="EMBL" id="MCC9295761.1"/>
    </source>
</evidence>